<comment type="caution">
    <text evidence="2">The sequence shown here is derived from an EMBL/GenBank/DDBJ whole genome shotgun (WGS) entry which is preliminary data.</text>
</comment>
<dbReference type="EMBL" id="CM026426">
    <property type="protein sequence ID" value="KAG0574944.1"/>
    <property type="molecule type" value="Genomic_DNA"/>
</dbReference>
<proteinExistence type="predicted"/>
<feature type="region of interest" description="Disordered" evidence="1">
    <location>
        <begin position="79"/>
        <end position="103"/>
    </location>
</feature>
<evidence type="ECO:0000313" key="2">
    <source>
        <dbReference type="EMBL" id="KAG0574944.1"/>
    </source>
</evidence>
<organism evidence="2 3">
    <name type="scientific">Ceratodon purpureus</name>
    <name type="common">Fire moss</name>
    <name type="synonym">Dicranum purpureum</name>
    <dbReference type="NCBI Taxonomy" id="3225"/>
    <lineage>
        <taxon>Eukaryota</taxon>
        <taxon>Viridiplantae</taxon>
        <taxon>Streptophyta</taxon>
        <taxon>Embryophyta</taxon>
        <taxon>Bryophyta</taxon>
        <taxon>Bryophytina</taxon>
        <taxon>Bryopsida</taxon>
        <taxon>Dicranidae</taxon>
        <taxon>Pseudoditrichales</taxon>
        <taxon>Ditrichaceae</taxon>
        <taxon>Ceratodon</taxon>
    </lineage>
</organism>
<protein>
    <submittedName>
        <fullName evidence="2">Uncharacterized protein</fullName>
    </submittedName>
</protein>
<gene>
    <name evidence="2" type="ORF">KC19_VG304500</name>
</gene>
<dbReference type="Proteomes" id="UP000822688">
    <property type="component" value="Chromosome V"/>
</dbReference>
<dbReference type="AlphaFoldDB" id="A0A8T0HVA4"/>
<name>A0A8T0HVA4_CERPU</name>
<reference evidence="2" key="1">
    <citation type="submission" date="2020-06" db="EMBL/GenBank/DDBJ databases">
        <title>WGS assembly of Ceratodon purpureus strain R40.</title>
        <authorList>
            <person name="Carey S.B."/>
            <person name="Jenkins J."/>
            <person name="Shu S."/>
            <person name="Lovell J.T."/>
            <person name="Sreedasyam A."/>
            <person name="Maumus F."/>
            <person name="Tiley G.P."/>
            <person name="Fernandez-Pozo N."/>
            <person name="Barry K."/>
            <person name="Chen C."/>
            <person name="Wang M."/>
            <person name="Lipzen A."/>
            <person name="Daum C."/>
            <person name="Saski C.A."/>
            <person name="Payton A.C."/>
            <person name="Mcbreen J.C."/>
            <person name="Conrad R.E."/>
            <person name="Kollar L.M."/>
            <person name="Olsson S."/>
            <person name="Huttunen S."/>
            <person name="Landis J.B."/>
            <person name="Wickett N.J."/>
            <person name="Johnson M.G."/>
            <person name="Rensing S.A."/>
            <person name="Grimwood J."/>
            <person name="Schmutz J."/>
            <person name="Mcdaniel S.F."/>
        </authorList>
    </citation>
    <scope>NUCLEOTIDE SEQUENCE</scope>
    <source>
        <strain evidence="2">R40</strain>
    </source>
</reference>
<evidence type="ECO:0000256" key="1">
    <source>
        <dbReference type="SAM" id="MobiDB-lite"/>
    </source>
</evidence>
<accession>A0A8T0HVA4</accession>
<keyword evidence="3" id="KW-1185">Reference proteome</keyword>
<sequence>MHRVEDAEQEVFCRGSSRTFDSQEGVGEIVDHNVVAGDTDFLNDTTNKLRDNVAVSPVLGAGGSSITACEGRVVDSLHTDAEAKMGDRSSSMETDNEGRRKKR</sequence>
<evidence type="ECO:0000313" key="3">
    <source>
        <dbReference type="Proteomes" id="UP000822688"/>
    </source>
</evidence>